<sequence>MHFYFLACLIMVMVFLCLATRYVLF</sequence>
<evidence type="ECO:0000313" key="2">
    <source>
        <dbReference type="Proteomes" id="UP001164929"/>
    </source>
</evidence>
<protein>
    <submittedName>
        <fullName evidence="1">Uncharacterized protein</fullName>
    </submittedName>
</protein>
<gene>
    <name evidence="1" type="ORF">NC653_003452</name>
</gene>
<dbReference type="Proteomes" id="UP001164929">
    <property type="component" value="Chromosome 1"/>
</dbReference>
<comment type="caution">
    <text evidence="1">The sequence shown here is derived from an EMBL/GenBank/DDBJ whole genome shotgun (WGS) entry which is preliminary data.</text>
</comment>
<dbReference type="AlphaFoldDB" id="A0AAD6WI65"/>
<name>A0AAD6WI65_9ROSI</name>
<keyword evidence="2" id="KW-1185">Reference proteome</keyword>
<organism evidence="1 2">
    <name type="scientific">Populus alba x Populus x berolinensis</name>
    <dbReference type="NCBI Taxonomy" id="444605"/>
    <lineage>
        <taxon>Eukaryota</taxon>
        <taxon>Viridiplantae</taxon>
        <taxon>Streptophyta</taxon>
        <taxon>Embryophyta</taxon>
        <taxon>Tracheophyta</taxon>
        <taxon>Spermatophyta</taxon>
        <taxon>Magnoliopsida</taxon>
        <taxon>eudicotyledons</taxon>
        <taxon>Gunneridae</taxon>
        <taxon>Pentapetalae</taxon>
        <taxon>rosids</taxon>
        <taxon>fabids</taxon>
        <taxon>Malpighiales</taxon>
        <taxon>Salicaceae</taxon>
        <taxon>Saliceae</taxon>
        <taxon>Populus</taxon>
    </lineage>
</organism>
<accession>A0AAD6WI65</accession>
<dbReference type="EMBL" id="JAQIZT010000001">
    <property type="protein sequence ID" value="KAJ7013823.1"/>
    <property type="molecule type" value="Genomic_DNA"/>
</dbReference>
<reference evidence="1 2" key="1">
    <citation type="journal article" date="2023" name="Mol. Ecol. Resour.">
        <title>Chromosome-level genome assembly of a triploid poplar Populus alba 'Berolinensis'.</title>
        <authorList>
            <person name="Chen S."/>
            <person name="Yu Y."/>
            <person name="Wang X."/>
            <person name="Wang S."/>
            <person name="Zhang T."/>
            <person name="Zhou Y."/>
            <person name="He R."/>
            <person name="Meng N."/>
            <person name="Wang Y."/>
            <person name="Liu W."/>
            <person name="Liu Z."/>
            <person name="Liu J."/>
            <person name="Guo Q."/>
            <person name="Huang H."/>
            <person name="Sederoff R.R."/>
            <person name="Wang G."/>
            <person name="Qu G."/>
            <person name="Chen S."/>
        </authorList>
    </citation>
    <scope>NUCLEOTIDE SEQUENCE [LARGE SCALE GENOMIC DNA]</scope>
    <source>
        <strain evidence="1">SC-2020</strain>
    </source>
</reference>
<evidence type="ECO:0000313" key="1">
    <source>
        <dbReference type="EMBL" id="KAJ7013823.1"/>
    </source>
</evidence>
<proteinExistence type="predicted"/>